<dbReference type="SUPFAM" id="SSF48576">
    <property type="entry name" value="Terpenoid synthases"/>
    <property type="match status" value="1"/>
</dbReference>
<accession>A0ABU3VC34</accession>
<dbReference type="InterPro" id="IPR002060">
    <property type="entry name" value="Squ/phyt_synthse"/>
</dbReference>
<protein>
    <submittedName>
        <fullName evidence="1">Squalene/phytoene synthase family protein</fullName>
    </submittedName>
</protein>
<name>A0ABU3VC34_9RHOB</name>
<dbReference type="Pfam" id="PF00494">
    <property type="entry name" value="SQS_PSY"/>
    <property type="match status" value="1"/>
</dbReference>
<proteinExistence type="predicted"/>
<comment type="caution">
    <text evidence="1">The sequence shown here is derived from an EMBL/GenBank/DDBJ whole genome shotgun (WGS) entry which is preliminary data.</text>
</comment>
<dbReference type="InterPro" id="IPR008949">
    <property type="entry name" value="Isoprenoid_synthase_dom_sf"/>
</dbReference>
<gene>
    <name evidence="1" type="ORF">QO231_07725</name>
</gene>
<evidence type="ECO:0000313" key="1">
    <source>
        <dbReference type="EMBL" id="MDU9003741.1"/>
    </source>
</evidence>
<sequence length="262" mass="29110">MTGQDGFAEDLTACAALVQRGDPDRFMAAMAAPVAARRVLFPIYAMNVEVARAPWVTQEAMIAEMRLQWWRDAVAEIAAGGLVRRHEVVTPLAEVLRPDLAAQADEMIAVRRWDIYRDPFEDSDHFERYIEQTAGTLMWLAARMLGAAEEEVVRDFAFASGLANWFRAIPELEVLRRVPLLDGTPDGVRALARHGLARLARARARRREIGKDAGAALLAGWQGETILRQVVESPARVAEGRLGASEARKRLGLMWQAAAGRW</sequence>
<dbReference type="Proteomes" id="UP001255416">
    <property type="component" value="Unassembled WGS sequence"/>
</dbReference>
<organism evidence="1 2">
    <name type="scientific">Sedimentitalea todarodis</name>
    <dbReference type="NCBI Taxonomy" id="1631240"/>
    <lineage>
        <taxon>Bacteria</taxon>
        <taxon>Pseudomonadati</taxon>
        <taxon>Pseudomonadota</taxon>
        <taxon>Alphaproteobacteria</taxon>
        <taxon>Rhodobacterales</taxon>
        <taxon>Paracoccaceae</taxon>
        <taxon>Sedimentitalea</taxon>
    </lineage>
</organism>
<dbReference type="RefSeq" id="WP_316774862.1">
    <property type="nucleotide sequence ID" value="NZ_JASMWN010000004.1"/>
</dbReference>
<dbReference type="EMBL" id="JASMWN010000004">
    <property type="protein sequence ID" value="MDU9003741.1"/>
    <property type="molecule type" value="Genomic_DNA"/>
</dbReference>
<evidence type="ECO:0000313" key="2">
    <source>
        <dbReference type="Proteomes" id="UP001255416"/>
    </source>
</evidence>
<dbReference type="Gene3D" id="1.10.600.10">
    <property type="entry name" value="Farnesyl Diphosphate Synthase"/>
    <property type="match status" value="1"/>
</dbReference>
<keyword evidence="2" id="KW-1185">Reference proteome</keyword>
<reference evidence="2" key="1">
    <citation type="submission" date="2023-05" db="EMBL/GenBank/DDBJ databases">
        <title>Sedimentitalea sp. nov. JM2-8.</title>
        <authorList>
            <person name="Huang J."/>
        </authorList>
    </citation>
    <scope>NUCLEOTIDE SEQUENCE [LARGE SCALE GENOMIC DNA]</scope>
    <source>
        <strain evidence="2">KHS03</strain>
    </source>
</reference>